<comment type="caution">
    <text evidence="2">The sequence shown here is derived from an EMBL/GenBank/DDBJ whole genome shotgun (WGS) entry which is preliminary data.</text>
</comment>
<organism evidence="2">
    <name type="scientific">marine sediment metagenome</name>
    <dbReference type="NCBI Taxonomy" id="412755"/>
    <lineage>
        <taxon>unclassified sequences</taxon>
        <taxon>metagenomes</taxon>
        <taxon>ecological metagenomes</taxon>
    </lineage>
</organism>
<feature type="compositionally biased region" description="Acidic residues" evidence="1">
    <location>
        <begin position="70"/>
        <end position="83"/>
    </location>
</feature>
<protein>
    <submittedName>
        <fullName evidence="2">Uncharacterized protein</fullName>
    </submittedName>
</protein>
<sequence length="83" mass="9357">MGLNQTSTVRVVQKRFTEVFEGRFVDHVRFESESQVFDLVLAGDRWMISVVDGTASKLPDYANSRRSSSADDDQPESTEDISI</sequence>
<reference evidence="2" key="1">
    <citation type="journal article" date="2015" name="Nature">
        <title>Complex archaea that bridge the gap between prokaryotes and eukaryotes.</title>
        <authorList>
            <person name="Spang A."/>
            <person name="Saw J.H."/>
            <person name="Jorgensen S.L."/>
            <person name="Zaremba-Niedzwiedzka K."/>
            <person name="Martijn J."/>
            <person name="Lind A.E."/>
            <person name="van Eijk R."/>
            <person name="Schleper C."/>
            <person name="Guy L."/>
            <person name="Ettema T.J."/>
        </authorList>
    </citation>
    <scope>NUCLEOTIDE SEQUENCE</scope>
</reference>
<evidence type="ECO:0000256" key="1">
    <source>
        <dbReference type="SAM" id="MobiDB-lite"/>
    </source>
</evidence>
<evidence type="ECO:0000313" key="2">
    <source>
        <dbReference type="EMBL" id="KKL80286.1"/>
    </source>
</evidence>
<gene>
    <name evidence="2" type="ORF">LCGC14_2006320</name>
</gene>
<dbReference type="EMBL" id="LAZR01022900">
    <property type="protein sequence ID" value="KKL80286.1"/>
    <property type="molecule type" value="Genomic_DNA"/>
</dbReference>
<proteinExistence type="predicted"/>
<name>A0A0F9FPD0_9ZZZZ</name>
<accession>A0A0F9FPD0</accession>
<feature type="region of interest" description="Disordered" evidence="1">
    <location>
        <begin position="57"/>
        <end position="83"/>
    </location>
</feature>
<dbReference type="AlphaFoldDB" id="A0A0F9FPD0"/>